<feature type="compositionally biased region" description="Basic and acidic residues" evidence="1">
    <location>
        <begin position="308"/>
        <end position="328"/>
    </location>
</feature>
<dbReference type="Proteomes" id="UP000001699">
    <property type="component" value="Unassembled WGS sequence"/>
</dbReference>
<dbReference type="InterPro" id="IPR001810">
    <property type="entry name" value="F-box_dom"/>
</dbReference>
<feature type="compositionally biased region" description="Low complexity" evidence="1">
    <location>
        <begin position="850"/>
        <end position="870"/>
    </location>
</feature>
<dbReference type="SUPFAM" id="SSF81383">
    <property type="entry name" value="F-box domain"/>
    <property type="match status" value="1"/>
</dbReference>
<protein>
    <submittedName>
        <fullName evidence="3">F-box domain protein</fullName>
    </submittedName>
</protein>
<feature type="region of interest" description="Disordered" evidence="1">
    <location>
        <begin position="102"/>
        <end position="128"/>
    </location>
</feature>
<organism evidence="3 4">
    <name type="scientific">Aspergillus fumigatus (strain CBS 144.89 / FGSC A1163 / CEA10)</name>
    <name type="common">Neosartorya fumigata</name>
    <dbReference type="NCBI Taxonomy" id="451804"/>
    <lineage>
        <taxon>Eukaryota</taxon>
        <taxon>Fungi</taxon>
        <taxon>Dikarya</taxon>
        <taxon>Ascomycota</taxon>
        <taxon>Pezizomycotina</taxon>
        <taxon>Eurotiomycetes</taxon>
        <taxon>Eurotiomycetidae</taxon>
        <taxon>Eurotiales</taxon>
        <taxon>Aspergillaceae</taxon>
        <taxon>Aspergillus</taxon>
        <taxon>Aspergillus subgen. Fumigati</taxon>
    </lineage>
</organism>
<evidence type="ECO:0000313" key="4">
    <source>
        <dbReference type="Proteomes" id="UP000001699"/>
    </source>
</evidence>
<feature type="compositionally biased region" description="Low complexity" evidence="1">
    <location>
        <begin position="357"/>
        <end position="374"/>
    </location>
</feature>
<feature type="region of interest" description="Disordered" evidence="1">
    <location>
        <begin position="1"/>
        <end position="62"/>
    </location>
</feature>
<feature type="compositionally biased region" description="Polar residues" evidence="1">
    <location>
        <begin position="1"/>
        <end position="11"/>
    </location>
</feature>
<evidence type="ECO:0000259" key="2">
    <source>
        <dbReference type="PROSITE" id="PS50181"/>
    </source>
</evidence>
<dbReference type="PROSITE" id="PS50181">
    <property type="entry name" value="FBOX"/>
    <property type="match status" value="1"/>
</dbReference>
<feature type="region of interest" description="Disordered" evidence="1">
    <location>
        <begin position="357"/>
        <end position="413"/>
    </location>
</feature>
<evidence type="ECO:0000313" key="3">
    <source>
        <dbReference type="EMBL" id="EDP47594.1"/>
    </source>
</evidence>
<feature type="compositionally biased region" description="Polar residues" evidence="1">
    <location>
        <begin position="222"/>
        <end position="239"/>
    </location>
</feature>
<feature type="region of interest" description="Disordered" evidence="1">
    <location>
        <begin position="220"/>
        <end position="239"/>
    </location>
</feature>
<feature type="region of interest" description="Disordered" evidence="1">
    <location>
        <begin position="929"/>
        <end position="976"/>
    </location>
</feature>
<evidence type="ECO:0000256" key="1">
    <source>
        <dbReference type="SAM" id="MobiDB-lite"/>
    </source>
</evidence>
<feature type="region of interest" description="Disordered" evidence="1">
    <location>
        <begin position="840"/>
        <end position="883"/>
    </location>
</feature>
<sequence>MLPSLKMSTTDPFGAPPSDSEHSITSISKCDPSPSQPSDGEWTDDDDFAISPLSDRSPPRGNHWTRFFPELSSHFSLVSPISTTTPKVTPFSLLADMQAIDHQNRQNSSDSGTRTDSPSLSEDTFDTTSSCYSRRSSVTSLGSELAGCPYKSADAFSVISPAAAGVFDDDIAPMLVGPASKLAVESPSLDEVRNKPLPREPPIALAPLSVRHNGPRPFQACQRPSSDWPCTTTPASPATRLSHSQRTLSQAAQELENFLAGITEQRHNEPQLFSSQISNGPLQISRGNMDMIATRPAPRPPTNIASVKSKDNSSQKISPEKPERDLQKPMKKTKYKGPFSFSVPGFSRKYTNTHLRSFSSSSLKSEVESPSFRPQRPPRPETIHDEAEDTAEVAQSPFLPVPSQRQRSSSFCSERELRLRLPRLQTKQVRSHEDLVSSSSSFVEAERVAERSMPSIRANNVEEKIFVASSKSGRSNTSDSLFELDGGMPQRMIYELDAGLPSPHPKINISVHKPSKTTAVQLPDDIALKILEQVASLDDLFHLAVVSKQYYRVFKQHELHLMKTTVYRMSPPAWELREMSPPWDSEWQILVDPDAPVPEYTPTLYLQRYAQDIYTLAQLKSLILARCNTFLRQETINGLTGKDDTRAAEIDDAFWRIWTFCRIFGCGKNRENDIVGQMDWLNGGVMAHDRNSIMTTSLTEPFGMNNVLFEPPEGFGRGNGEGLSQSQLYDMTEIWTCLAVLLQPIHGRRTEARKAGVFAGLDIAENDTAKEEAMIEEWTYYVLTLGPSAVLSIGSICAFDDSEATFQTAQSIGLTKWEPADSSISRSTFLKEAVSRAYKVREGSPSLPGSRLSNASSTSSRSSAGRKTTSQASSNTSDSNQINRRRQAVFAAQLRNRRTQQQNNPGNPITFAEERPISSYAMIMSRLEGLPSNQPLPPAPPRQQVASSASLTPRYYPPAPIQYSQPLLPPPPPPTANPVAYRPQVLDPVDQAIHVMVHELGFKEEDVKWALKITDTGEGIDANAAVALLTREQERYEQRRSGRFAFRSKSPSLLESVINSQESVNSGWRPIMILPAPVFACRFDTHYAHSLQDIYCPDTFQI</sequence>
<feature type="compositionally biased region" description="Polar residues" evidence="1">
    <location>
        <begin position="403"/>
        <end position="412"/>
    </location>
</feature>
<proteinExistence type="predicted"/>
<gene>
    <name evidence="3" type="ORF">AFUB_094390</name>
</gene>
<dbReference type="AlphaFoldDB" id="B0YD60"/>
<feature type="domain" description="F-box" evidence="2">
    <location>
        <begin position="516"/>
        <end position="570"/>
    </location>
</feature>
<dbReference type="CDD" id="cd09917">
    <property type="entry name" value="F-box_SF"/>
    <property type="match status" value="1"/>
</dbReference>
<feature type="compositionally biased region" description="Polar residues" evidence="1">
    <location>
        <begin position="105"/>
        <end position="122"/>
    </location>
</feature>
<feature type="region of interest" description="Disordered" evidence="1">
    <location>
        <begin position="293"/>
        <end position="336"/>
    </location>
</feature>
<dbReference type="InterPro" id="IPR036047">
    <property type="entry name" value="F-box-like_dom_sf"/>
</dbReference>
<dbReference type="HOGENOM" id="CLU_004891_0_0_1"/>
<dbReference type="VEuPathDB" id="FungiDB:AFUB_094390"/>
<accession>B0YD60</accession>
<dbReference type="OrthoDB" id="5376710at2759"/>
<keyword evidence="4" id="KW-1185">Reference proteome</keyword>
<feature type="compositionally biased region" description="Pro residues" evidence="1">
    <location>
        <begin position="967"/>
        <end position="976"/>
    </location>
</feature>
<feature type="compositionally biased region" description="Polar residues" evidence="1">
    <location>
        <begin position="871"/>
        <end position="882"/>
    </location>
</feature>
<reference evidence="3 4" key="1">
    <citation type="journal article" date="2008" name="PLoS Genet.">
        <title>Genomic islands in the pathogenic filamentous fungus Aspergillus fumigatus.</title>
        <authorList>
            <person name="Fedorova N.D."/>
            <person name="Khaldi N."/>
            <person name="Joardar V.S."/>
            <person name="Maiti R."/>
            <person name="Amedeo P."/>
            <person name="Anderson M.J."/>
            <person name="Crabtree J."/>
            <person name="Silva J.C."/>
            <person name="Badger J.H."/>
            <person name="Albarraq A."/>
            <person name="Angiuoli S."/>
            <person name="Bussey H."/>
            <person name="Bowyer P."/>
            <person name="Cotty P.J."/>
            <person name="Dyer P.S."/>
            <person name="Egan A."/>
            <person name="Galens K."/>
            <person name="Fraser-Liggett C.M."/>
            <person name="Haas B.J."/>
            <person name="Inman J.M."/>
            <person name="Kent R."/>
            <person name="Lemieux S."/>
            <person name="Malavazi I."/>
            <person name="Orvis J."/>
            <person name="Roemer T."/>
            <person name="Ronning C.M."/>
            <person name="Sundaram J.P."/>
            <person name="Sutton G."/>
            <person name="Turner G."/>
            <person name="Venter J.C."/>
            <person name="White O.R."/>
            <person name="Whitty B.R."/>
            <person name="Youngman P."/>
            <person name="Wolfe K.H."/>
            <person name="Goldman G.H."/>
            <person name="Wortman J.R."/>
            <person name="Jiang B."/>
            <person name="Denning D.W."/>
            <person name="Nierman W.C."/>
        </authorList>
    </citation>
    <scope>NUCLEOTIDE SEQUENCE [LARGE SCALE GENOMIC DNA]</scope>
    <source>
        <strain evidence="4">CBS 144.89 / FGSC A1163 / CEA10</strain>
    </source>
</reference>
<name>B0YD60_ASPFC</name>
<dbReference type="EMBL" id="DS499602">
    <property type="protein sequence ID" value="EDP47594.1"/>
    <property type="molecule type" value="Genomic_DNA"/>
</dbReference>